<dbReference type="EMBL" id="JAEDXU010000001">
    <property type="protein sequence ID" value="MBP1045098.1"/>
    <property type="molecule type" value="Genomic_DNA"/>
</dbReference>
<proteinExistence type="predicted"/>
<dbReference type="Proteomes" id="UP000673375">
    <property type="component" value="Unassembled WGS sequence"/>
</dbReference>
<name>A0ABS4CFV5_9ENTE</name>
<keyword evidence="2" id="KW-1185">Reference proteome</keyword>
<evidence type="ECO:0000313" key="2">
    <source>
        <dbReference type="Proteomes" id="UP000673375"/>
    </source>
</evidence>
<dbReference type="RefSeq" id="WP_209555884.1">
    <property type="nucleotide sequence ID" value="NZ_JAEDXU010000001.1"/>
</dbReference>
<protein>
    <submittedName>
        <fullName evidence="1">Uncharacterized protein</fullName>
    </submittedName>
</protein>
<gene>
    <name evidence="1" type="ORF">I6N96_02320</name>
</gene>
<sequence>MNIQFMGIKSQEKKSGCSSCGSRRVSKYTFQREKRLVLPSGQARTFHAGEVYTMNERDGQFLLEQSYGSGKGSTMLFKEV</sequence>
<organism evidence="1 2">
    <name type="scientific">Enterococcus larvae</name>
    <dbReference type="NCBI Taxonomy" id="2794352"/>
    <lineage>
        <taxon>Bacteria</taxon>
        <taxon>Bacillati</taxon>
        <taxon>Bacillota</taxon>
        <taxon>Bacilli</taxon>
        <taxon>Lactobacillales</taxon>
        <taxon>Enterococcaceae</taxon>
        <taxon>Enterococcus</taxon>
    </lineage>
</organism>
<evidence type="ECO:0000313" key="1">
    <source>
        <dbReference type="EMBL" id="MBP1045098.1"/>
    </source>
</evidence>
<reference evidence="1 2" key="1">
    <citation type="submission" date="2020-12" db="EMBL/GenBank/DDBJ databases">
        <title>Vagococcus allomyrinae sp. nov. and Enterococcus lavae sp. nov., isolated from the larvae of Allomyrina dichotoma.</title>
        <authorList>
            <person name="Lee S.D."/>
        </authorList>
    </citation>
    <scope>NUCLEOTIDE SEQUENCE [LARGE SCALE GENOMIC DNA]</scope>
    <source>
        <strain evidence="1 2">BWM-S5</strain>
    </source>
</reference>
<accession>A0ABS4CFV5</accession>
<comment type="caution">
    <text evidence="1">The sequence shown here is derived from an EMBL/GenBank/DDBJ whole genome shotgun (WGS) entry which is preliminary data.</text>
</comment>